<feature type="compositionally biased region" description="Basic and acidic residues" evidence="1">
    <location>
        <begin position="1"/>
        <end position="42"/>
    </location>
</feature>
<dbReference type="EMBL" id="JAIWYP010000016">
    <property type="protein sequence ID" value="KAH3694832.1"/>
    <property type="molecule type" value="Genomic_DNA"/>
</dbReference>
<organism evidence="2 3">
    <name type="scientific">Dreissena polymorpha</name>
    <name type="common">Zebra mussel</name>
    <name type="synonym">Mytilus polymorpha</name>
    <dbReference type="NCBI Taxonomy" id="45954"/>
    <lineage>
        <taxon>Eukaryota</taxon>
        <taxon>Metazoa</taxon>
        <taxon>Spiralia</taxon>
        <taxon>Lophotrochozoa</taxon>
        <taxon>Mollusca</taxon>
        <taxon>Bivalvia</taxon>
        <taxon>Autobranchia</taxon>
        <taxon>Heteroconchia</taxon>
        <taxon>Euheterodonta</taxon>
        <taxon>Imparidentia</taxon>
        <taxon>Neoheterodontei</taxon>
        <taxon>Myida</taxon>
        <taxon>Dreissenoidea</taxon>
        <taxon>Dreissenidae</taxon>
        <taxon>Dreissena</taxon>
    </lineage>
</organism>
<evidence type="ECO:0000313" key="3">
    <source>
        <dbReference type="Proteomes" id="UP000828390"/>
    </source>
</evidence>
<comment type="caution">
    <text evidence="2">The sequence shown here is derived from an EMBL/GenBank/DDBJ whole genome shotgun (WGS) entry which is preliminary data.</text>
</comment>
<keyword evidence="3" id="KW-1185">Reference proteome</keyword>
<sequence>MAMSSKERMARLRAKQRADRASHELNKQKERREQNQRRKETGQFKSVENMTPREKLQVKKRWRQNYREYRERRHLQTF</sequence>
<accession>A0A9D3YAF9</accession>
<name>A0A9D3YAF9_DREPO</name>
<protein>
    <submittedName>
        <fullName evidence="2">Uncharacterized protein</fullName>
    </submittedName>
</protein>
<proteinExistence type="predicted"/>
<reference evidence="2" key="1">
    <citation type="journal article" date="2019" name="bioRxiv">
        <title>The Genome of the Zebra Mussel, Dreissena polymorpha: A Resource for Invasive Species Research.</title>
        <authorList>
            <person name="McCartney M.A."/>
            <person name="Auch B."/>
            <person name="Kono T."/>
            <person name="Mallez S."/>
            <person name="Zhang Y."/>
            <person name="Obille A."/>
            <person name="Becker A."/>
            <person name="Abrahante J.E."/>
            <person name="Garbe J."/>
            <person name="Badalamenti J.P."/>
            <person name="Herman A."/>
            <person name="Mangelson H."/>
            <person name="Liachko I."/>
            <person name="Sullivan S."/>
            <person name="Sone E.D."/>
            <person name="Koren S."/>
            <person name="Silverstein K.A.T."/>
            <person name="Beckman K.B."/>
            <person name="Gohl D.M."/>
        </authorList>
    </citation>
    <scope>NUCLEOTIDE SEQUENCE</scope>
    <source>
        <strain evidence="2">Duluth1</strain>
        <tissue evidence="2">Whole animal</tissue>
    </source>
</reference>
<dbReference type="Proteomes" id="UP000828390">
    <property type="component" value="Unassembled WGS sequence"/>
</dbReference>
<feature type="region of interest" description="Disordered" evidence="1">
    <location>
        <begin position="1"/>
        <end position="52"/>
    </location>
</feature>
<dbReference type="AlphaFoldDB" id="A0A9D3YAF9"/>
<evidence type="ECO:0000256" key="1">
    <source>
        <dbReference type="SAM" id="MobiDB-lite"/>
    </source>
</evidence>
<gene>
    <name evidence="2" type="ORF">DPMN_082273</name>
</gene>
<evidence type="ECO:0000313" key="2">
    <source>
        <dbReference type="EMBL" id="KAH3694832.1"/>
    </source>
</evidence>
<reference evidence="2" key="2">
    <citation type="submission" date="2020-11" db="EMBL/GenBank/DDBJ databases">
        <authorList>
            <person name="McCartney M.A."/>
            <person name="Auch B."/>
            <person name="Kono T."/>
            <person name="Mallez S."/>
            <person name="Becker A."/>
            <person name="Gohl D.M."/>
            <person name="Silverstein K.A.T."/>
            <person name="Koren S."/>
            <person name="Bechman K.B."/>
            <person name="Herman A."/>
            <person name="Abrahante J.E."/>
            <person name="Garbe J."/>
        </authorList>
    </citation>
    <scope>NUCLEOTIDE SEQUENCE</scope>
    <source>
        <strain evidence="2">Duluth1</strain>
        <tissue evidence="2">Whole animal</tissue>
    </source>
</reference>